<reference evidence="1" key="1">
    <citation type="submission" date="2023-12" db="EMBL/GenBank/DDBJ databases">
        <title>Genome assembly of Anisodus tanguticus.</title>
        <authorList>
            <person name="Wang Y.-J."/>
        </authorList>
    </citation>
    <scope>NUCLEOTIDE SEQUENCE</scope>
    <source>
        <strain evidence="1">KB-2021</strain>
        <tissue evidence="1">Leaf</tissue>
    </source>
</reference>
<dbReference type="EMBL" id="JAVYJV010000004">
    <property type="protein sequence ID" value="KAK4373245.1"/>
    <property type="molecule type" value="Genomic_DNA"/>
</dbReference>
<organism evidence="1 2">
    <name type="scientific">Anisodus tanguticus</name>
    <dbReference type="NCBI Taxonomy" id="243964"/>
    <lineage>
        <taxon>Eukaryota</taxon>
        <taxon>Viridiplantae</taxon>
        <taxon>Streptophyta</taxon>
        <taxon>Embryophyta</taxon>
        <taxon>Tracheophyta</taxon>
        <taxon>Spermatophyta</taxon>
        <taxon>Magnoliopsida</taxon>
        <taxon>eudicotyledons</taxon>
        <taxon>Gunneridae</taxon>
        <taxon>Pentapetalae</taxon>
        <taxon>asterids</taxon>
        <taxon>lamiids</taxon>
        <taxon>Solanales</taxon>
        <taxon>Solanaceae</taxon>
        <taxon>Solanoideae</taxon>
        <taxon>Hyoscyameae</taxon>
        <taxon>Anisodus</taxon>
    </lineage>
</organism>
<accession>A0AAE1SNN1</accession>
<name>A0AAE1SNN1_9SOLA</name>
<evidence type="ECO:0000313" key="2">
    <source>
        <dbReference type="Proteomes" id="UP001291623"/>
    </source>
</evidence>
<evidence type="ECO:0000313" key="1">
    <source>
        <dbReference type="EMBL" id="KAK4373245.1"/>
    </source>
</evidence>
<dbReference type="Gene3D" id="3.40.525.10">
    <property type="entry name" value="CRAL-TRIO lipid binding domain"/>
    <property type="match status" value="1"/>
</dbReference>
<gene>
    <name evidence="1" type="ORF">RND71_008629</name>
</gene>
<dbReference type="InterPro" id="IPR036865">
    <property type="entry name" value="CRAL-TRIO_dom_sf"/>
</dbReference>
<dbReference type="Proteomes" id="UP001291623">
    <property type="component" value="Unassembled WGS sequence"/>
</dbReference>
<sequence length="78" mass="8894">MDLIDGLRIPSEVKRFQVTMLVIRAQHVLHPVFRALSDYRGGVDSEGRPVMVVVGAHFLLRCLDFERFIIHVVKAHDA</sequence>
<protein>
    <submittedName>
        <fullName evidence="1">Uncharacterized protein</fullName>
    </submittedName>
</protein>
<dbReference type="AlphaFoldDB" id="A0AAE1SNN1"/>
<proteinExistence type="predicted"/>
<keyword evidence="2" id="KW-1185">Reference proteome</keyword>
<comment type="caution">
    <text evidence="1">The sequence shown here is derived from an EMBL/GenBank/DDBJ whole genome shotgun (WGS) entry which is preliminary data.</text>
</comment>